<evidence type="ECO:0000256" key="3">
    <source>
        <dbReference type="ARBA" id="ARBA00022989"/>
    </source>
</evidence>
<reference evidence="7" key="1">
    <citation type="submission" date="2019-03" db="EMBL/GenBank/DDBJ databases">
        <authorList>
            <person name="Mank J."/>
            <person name="Almeida P."/>
        </authorList>
    </citation>
    <scope>NUCLEOTIDE SEQUENCE</scope>
    <source>
        <strain evidence="7">78183</strain>
    </source>
</reference>
<evidence type="ECO:0000256" key="5">
    <source>
        <dbReference type="SAM" id="MobiDB-lite"/>
    </source>
</evidence>
<evidence type="ECO:0000256" key="4">
    <source>
        <dbReference type="ARBA" id="ARBA00023136"/>
    </source>
</evidence>
<proteinExistence type="predicted"/>
<dbReference type="InterPro" id="IPR036259">
    <property type="entry name" value="MFS_trans_sf"/>
</dbReference>
<keyword evidence="2 6" id="KW-0812">Transmembrane</keyword>
<feature type="transmembrane region" description="Helical" evidence="6">
    <location>
        <begin position="12"/>
        <end position="35"/>
    </location>
</feature>
<dbReference type="SUPFAM" id="SSF103473">
    <property type="entry name" value="MFS general substrate transporter"/>
    <property type="match status" value="1"/>
</dbReference>
<dbReference type="AlphaFoldDB" id="A0A6N2KKA6"/>
<dbReference type="Gene3D" id="1.20.1250.20">
    <property type="entry name" value="MFS general substrate transporter like domains"/>
    <property type="match status" value="1"/>
</dbReference>
<dbReference type="PANTHER" id="PTHR24064">
    <property type="entry name" value="SOLUTE CARRIER FAMILY 22 MEMBER"/>
    <property type="match status" value="1"/>
</dbReference>
<evidence type="ECO:0000256" key="2">
    <source>
        <dbReference type="ARBA" id="ARBA00022692"/>
    </source>
</evidence>
<evidence type="ECO:0000256" key="6">
    <source>
        <dbReference type="SAM" id="Phobius"/>
    </source>
</evidence>
<organism evidence="7">
    <name type="scientific">Salix viminalis</name>
    <name type="common">Common osier</name>
    <name type="synonym">Basket willow</name>
    <dbReference type="NCBI Taxonomy" id="40686"/>
    <lineage>
        <taxon>Eukaryota</taxon>
        <taxon>Viridiplantae</taxon>
        <taxon>Streptophyta</taxon>
        <taxon>Embryophyta</taxon>
        <taxon>Tracheophyta</taxon>
        <taxon>Spermatophyta</taxon>
        <taxon>Magnoliopsida</taxon>
        <taxon>eudicotyledons</taxon>
        <taxon>Gunneridae</taxon>
        <taxon>Pentapetalae</taxon>
        <taxon>rosids</taxon>
        <taxon>fabids</taxon>
        <taxon>Malpighiales</taxon>
        <taxon>Salicaceae</taxon>
        <taxon>Saliceae</taxon>
        <taxon>Salix</taxon>
    </lineage>
</organism>
<evidence type="ECO:0000313" key="7">
    <source>
        <dbReference type="EMBL" id="VFU28571.1"/>
    </source>
</evidence>
<dbReference type="GO" id="GO:0016020">
    <property type="term" value="C:membrane"/>
    <property type="evidence" value="ECO:0007669"/>
    <property type="project" value="UniProtKB-SubCell"/>
</dbReference>
<comment type="subcellular location">
    <subcellularLocation>
        <location evidence="1">Membrane</location>
        <topology evidence="1">Multi-pass membrane protein</topology>
    </subcellularLocation>
</comment>
<gene>
    <name evidence="7" type="ORF">SVIM_LOCUS95763</name>
</gene>
<name>A0A6N2KKA6_SALVM</name>
<feature type="region of interest" description="Disordered" evidence="5">
    <location>
        <begin position="176"/>
        <end position="196"/>
    </location>
</feature>
<keyword evidence="3 6" id="KW-1133">Transmembrane helix</keyword>
<protein>
    <recommendedName>
        <fullName evidence="8">Major facilitator superfamily (MFS) profile domain-containing protein</fullName>
    </recommendedName>
</protein>
<dbReference type="EMBL" id="CAADRP010000446">
    <property type="protein sequence ID" value="VFU28571.1"/>
    <property type="molecule type" value="Genomic_DNA"/>
</dbReference>
<keyword evidence="4 6" id="KW-0472">Membrane</keyword>
<evidence type="ECO:0000256" key="1">
    <source>
        <dbReference type="ARBA" id="ARBA00004141"/>
    </source>
</evidence>
<sequence length="196" mass="21799">MDKIGRKSVYGITLMLMMISSIGSSLLFWEFWLGFRIRGDYPLSAAIMVEYSKKKTCRAFIVAIFAMQGFGILVGGIVAIVVSATFHVVYKALTYLVDPIGSSGPQADYVWTIILMLGALPVQQSRHHKTIGALETKLHQERPFIVPAGIRWEAHGFENFVCYVCKAYKGTRMPKTKLGNLTPTTPPLEVSRSNHA</sequence>
<accession>A0A6N2KKA6</accession>
<evidence type="ECO:0008006" key="8">
    <source>
        <dbReference type="Google" id="ProtNLM"/>
    </source>
</evidence>
<feature type="transmembrane region" description="Helical" evidence="6">
    <location>
        <begin position="56"/>
        <end position="86"/>
    </location>
</feature>